<dbReference type="NCBIfam" id="TIGR03292">
    <property type="entry name" value="PhnH_redo"/>
    <property type="match status" value="1"/>
</dbReference>
<gene>
    <name evidence="1" type="primary">phnH</name>
    <name evidence="1" type="ORF">LIZ65_08395</name>
</gene>
<keyword evidence="1" id="KW-0456">Lyase</keyword>
<keyword evidence="2" id="KW-1185">Reference proteome</keyword>
<organism evidence="1 2">
    <name type="scientific">Bariatricus massiliensis</name>
    <dbReference type="NCBI Taxonomy" id="1745713"/>
    <lineage>
        <taxon>Bacteria</taxon>
        <taxon>Bacillati</taxon>
        <taxon>Bacillota</taxon>
        <taxon>Clostridia</taxon>
        <taxon>Lachnospirales</taxon>
        <taxon>Lachnospiraceae</taxon>
        <taxon>Bariatricus</taxon>
    </lineage>
</organism>
<dbReference type="SUPFAM" id="SSF159709">
    <property type="entry name" value="PhnH-like"/>
    <property type="match status" value="1"/>
</dbReference>
<comment type="caution">
    <text evidence="1">The sequence shown here is derived from an EMBL/GenBank/DDBJ whole genome shotgun (WGS) entry which is preliminary data.</text>
</comment>
<name>A0ABS8DFW9_9FIRM</name>
<protein>
    <submittedName>
        <fullName evidence="1">Phosphonate C-P lyase system protein PhnH</fullName>
    </submittedName>
</protein>
<accession>A0ABS8DFW9</accession>
<proteinExistence type="predicted"/>
<sequence>MAEKMQTAYRFDFVHDAQKVFRELLSALANPGEKKSIEEQAGRFEKGHPSLLALGCTLLDNEEGLYVEKNPALSAELHSLTLAREAGLCEADYVFLSSELNYGSMEQILKNVKYGTYADPQQSATIFLLCKSVDGAENMTISGPGIKGEKVIQVCPYIKKVIRMREKLDIEYPLGVDLIFTDGAGNLLAIPRLVKIAEEDETWHM</sequence>
<dbReference type="EMBL" id="JAJCIS010000003">
    <property type="protein sequence ID" value="MCB7387307.1"/>
    <property type="molecule type" value="Genomic_DNA"/>
</dbReference>
<dbReference type="Pfam" id="PF05845">
    <property type="entry name" value="PhnH"/>
    <property type="match status" value="1"/>
</dbReference>
<dbReference type="RefSeq" id="WP_066734263.1">
    <property type="nucleotide sequence ID" value="NZ_JAJCIQ010000003.1"/>
</dbReference>
<dbReference type="InterPro" id="IPR038058">
    <property type="entry name" value="PhnH-like_sp"/>
</dbReference>
<dbReference type="GO" id="GO:0016829">
    <property type="term" value="F:lyase activity"/>
    <property type="evidence" value="ECO:0007669"/>
    <property type="project" value="UniProtKB-KW"/>
</dbReference>
<reference evidence="1 2" key="1">
    <citation type="submission" date="2021-10" db="EMBL/GenBank/DDBJ databases">
        <title>Collection of gut derived symbiotic bacterial strains cultured from healthy donors.</title>
        <authorList>
            <person name="Lin H."/>
            <person name="Littmann E."/>
            <person name="Kohout C."/>
            <person name="Pamer E.G."/>
        </authorList>
    </citation>
    <scope>NUCLEOTIDE SEQUENCE [LARGE SCALE GENOMIC DNA]</scope>
    <source>
        <strain evidence="1 2">DFI.1.165</strain>
    </source>
</reference>
<dbReference type="Gene3D" id="3.40.50.11310">
    <property type="entry name" value="Bacterial phosphonate metabolism protein PhnH"/>
    <property type="match status" value="1"/>
</dbReference>
<dbReference type="InterPro" id="IPR008772">
    <property type="entry name" value="Phosphonate_metab_PhnH"/>
</dbReference>
<dbReference type="PIRSF" id="PIRSF020680">
    <property type="entry name" value="PhnH"/>
    <property type="match status" value="1"/>
</dbReference>
<evidence type="ECO:0000313" key="2">
    <source>
        <dbReference type="Proteomes" id="UP001299546"/>
    </source>
</evidence>
<evidence type="ECO:0000313" key="1">
    <source>
        <dbReference type="EMBL" id="MCB7387307.1"/>
    </source>
</evidence>
<dbReference type="Proteomes" id="UP001299546">
    <property type="component" value="Unassembled WGS sequence"/>
</dbReference>